<dbReference type="RefSeq" id="WP_218151460.1">
    <property type="nucleotide sequence ID" value="NZ_FOZV01000006.1"/>
</dbReference>
<reference evidence="3" key="1">
    <citation type="submission" date="2016-10" db="EMBL/GenBank/DDBJ databases">
        <authorList>
            <person name="Varghese N."/>
            <person name="Submissions S."/>
        </authorList>
    </citation>
    <scope>NUCLEOTIDE SEQUENCE [LARGE SCALE GENOMIC DNA]</scope>
    <source>
        <strain evidence="3">CGMCC 1.10683</strain>
    </source>
</reference>
<feature type="compositionally biased region" description="Pro residues" evidence="1">
    <location>
        <begin position="27"/>
        <end position="56"/>
    </location>
</feature>
<protein>
    <submittedName>
        <fullName evidence="2">Uncharacterized protein</fullName>
    </submittedName>
</protein>
<gene>
    <name evidence="2" type="ORF">SAMN05192570_2778</name>
</gene>
<keyword evidence="3" id="KW-1185">Reference proteome</keyword>
<name>A0A1I6SXS8_9CAUL</name>
<evidence type="ECO:0000313" key="3">
    <source>
        <dbReference type="Proteomes" id="UP000198788"/>
    </source>
</evidence>
<feature type="region of interest" description="Disordered" evidence="1">
    <location>
        <begin position="1"/>
        <end position="75"/>
    </location>
</feature>
<dbReference type="EMBL" id="FOZV01000006">
    <property type="protein sequence ID" value="SFS81746.1"/>
    <property type="molecule type" value="Genomic_DNA"/>
</dbReference>
<sequence length="87" mass="8997">MTLITPLHLGQPEIVPPDTPGPDIDPVSPPDVQPGYPPDVQPPDTPGPDIPAPGTPGPDIDPGGTPPEFTAVADRCPRKPCDSFAFV</sequence>
<proteinExistence type="predicted"/>
<organism evidence="2 3">
    <name type="scientific">Brevundimonas viscosa</name>
    <dbReference type="NCBI Taxonomy" id="871741"/>
    <lineage>
        <taxon>Bacteria</taxon>
        <taxon>Pseudomonadati</taxon>
        <taxon>Pseudomonadota</taxon>
        <taxon>Alphaproteobacteria</taxon>
        <taxon>Caulobacterales</taxon>
        <taxon>Caulobacteraceae</taxon>
        <taxon>Brevundimonas</taxon>
    </lineage>
</organism>
<accession>A0A1I6SXS8</accession>
<dbReference type="STRING" id="871741.SAMN05192570_2778"/>
<feature type="compositionally biased region" description="Low complexity" evidence="1">
    <location>
        <begin position="57"/>
        <end position="67"/>
    </location>
</feature>
<dbReference type="Proteomes" id="UP000198788">
    <property type="component" value="Unassembled WGS sequence"/>
</dbReference>
<evidence type="ECO:0000256" key="1">
    <source>
        <dbReference type="SAM" id="MobiDB-lite"/>
    </source>
</evidence>
<dbReference type="AlphaFoldDB" id="A0A1I6SXS8"/>
<evidence type="ECO:0000313" key="2">
    <source>
        <dbReference type="EMBL" id="SFS81746.1"/>
    </source>
</evidence>